<keyword evidence="3 5" id="KW-0238">DNA-binding</keyword>
<dbReference type="Gene3D" id="1.10.443.10">
    <property type="entry name" value="Intergrase catalytic core"/>
    <property type="match status" value="1"/>
</dbReference>
<sequence>MATAKLYLKDKNAPNVTRIICAISDGRGVLLRVSTDLSIKPKHWSVKNQKILSANSNAVELNKQLEIFRDKALTIYIEAKNKGLEVDSKYLKEQLAPTEKAKTKNVEFWEVWSGYLEIQKRTHKTASFKKYRSIENHLKKFEVLDKLPISFDSIKPNTLERLQEYMNTKGELNNKTASTYLKHLKTFLSWAVDNGYSKNTAYKKFSPIKPPETLKVILTEEDINKIKSVELGTKEYLKNTREWLLLSVNTGLRYSDYGRISQEHIKESLKGRLIEIRQRKTGGFVTLPLVGETEKIIDRILSGETHKIANQNFNKYVKELCKLAGIDEPFEVHEFKGKLSISKSVPKYELVTSHTGRRTFATNMILRGVPAETVMKYTGHKTLASFWQYINIPEEKEHDLIRVALGG</sequence>
<dbReference type="InterPro" id="IPR011010">
    <property type="entry name" value="DNA_brk_join_enz"/>
</dbReference>
<dbReference type="GO" id="GO:0003677">
    <property type="term" value="F:DNA binding"/>
    <property type="evidence" value="ECO:0007669"/>
    <property type="project" value="UniProtKB-UniRule"/>
</dbReference>
<dbReference type="Gene3D" id="1.10.150.130">
    <property type="match status" value="1"/>
</dbReference>
<dbReference type="InterPro" id="IPR050090">
    <property type="entry name" value="Tyrosine_recombinase_XerCD"/>
</dbReference>
<dbReference type="AlphaFoldDB" id="A0A315Z8A7"/>
<keyword evidence="2" id="KW-0229">DNA integration</keyword>
<evidence type="ECO:0000313" key="9">
    <source>
        <dbReference type="Proteomes" id="UP000245535"/>
    </source>
</evidence>
<evidence type="ECO:0000256" key="1">
    <source>
        <dbReference type="ARBA" id="ARBA00008857"/>
    </source>
</evidence>
<name>A0A315Z8A7_SEDFL</name>
<evidence type="ECO:0000259" key="6">
    <source>
        <dbReference type="PROSITE" id="PS51898"/>
    </source>
</evidence>
<dbReference type="InterPro" id="IPR013762">
    <property type="entry name" value="Integrase-like_cat_sf"/>
</dbReference>
<dbReference type="GO" id="GO:0015074">
    <property type="term" value="P:DNA integration"/>
    <property type="evidence" value="ECO:0007669"/>
    <property type="project" value="UniProtKB-KW"/>
</dbReference>
<evidence type="ECO:0000256" key="5">
    <source>
        <dbReference type="PROSITE-ProRule" id="PRU01248"/>
    </source>
</evidence>
<dbReference type="CDD" id="cd01185">
    <property type="entry name" value="INTN1_C_like"/>
    <property type="match status" value="1"/>
</dbReference>
<comment type="similarity">
    <text evidence="1">Belongs to the 'phage' integrase family.</text>
</comment>
<feature type="domain" description="Tyr recombinase" evidence="6">
    <location>
        <begin position="213"/>
        <end position="402"/>
    </location>
</feature>
<evidence type="ECO:0000256" key="3">
    <source>
        <dbReference type="ARBA" id="ARBA00023125"/>
    </source>
</evidence>
<dbReference type="InterPro" id="IPR025269">
    <property type="entry name" value="SAM-like_dom"/>
</dbReference>
<evidence type="ECO:0000256" key="2">
    <source>
        <dbReference type="ARBA" id="ARBA00022908"/>
    </source>
</evidence>
<dbReference type="EMBL" id="QGDO01000004">
    <property type="protein sequence ID" value="PWJ41097.1"/>
    <property type="molecule type" value="Genomic_DNA"/>
</dbReference>
<proteinExistence type="inferred from homology"/>
<feature type="domain" description="Core-binding (CB)" evidence="7">
    <location>
        <begin position="106"/>
        <end position="192"/>
    </location>
</feature>
<comment type="caution">
    <text evidence="8">The sequence shown here is derived from an EMBL/GenBank/DDBJ whole genome shotgun (WGS) entry which is preliminary data.</text>
</comment>
<dbReference type="SUPFAM" id="SSF56349">
    <property type="entry name" value="DNA breaking-rejoining enzymes"/>
    <property type="match status" value="1"/>
</dbReference>
<keyword evidence="9" id="KW-1185">Reference proteome</keyword>
<dbReference type="PANTHER" id="PTHR30349:SF64">
    <property type="entry name" value="PROPHAGE INTEGRASE INTD-RELATED"/>
    <property type="match status" value="1"/>
</dbReference>
<dbReference type="PANTHER" id="PTHR30349">
    <property type="entry name" value="PHAGE INTEGRASE-RELATED"/>
    <property type="match status" value="1"/>
</dbReference>
<reference evidence="8 9" key="1">
    <citation type="submission" date="2018-03" db="EMBL/GenBank/DDBJ databases">
        <title>Genomic Encyclopedia of Archaeal and Bacterial Type Strains, Phase II (KMG-II): from individual species to whole genera.</title>
        <authorList>
            <person name="Goeker M."/>
        </authorList>
    </citation>
    <scope>NUCLEOTIDE SEQUENCE [LARGE SCALE GENOMIC DNA]</scope>
    <source>
        <strain evidence="8 9">DSM 28229</strain>
    </source>
</reference>
<dbReference type="InterPro" id="IPR035386">
    <property type="entry name" value="Arm-DNA-bind_5"/>
</dbReference>
<dbReference type="GO" id="GO:0006310">
    <property type="term" value="P:DNA recombination"/>
    <property type="evidence" value="ECO:0007669"/>
    <property type="project" value="UniProtKB-KW"/>
</dbReference>
<dbReference type="InterPro" id="IPR044068">
    <property type="entry name" value="CB"/>
</dbReference>
<dbReference type="Pfam" id="PF17293">
    <property type="entry name" value="Arm-DNA-bind_5"/>
    <property type="match status" value="1"/>
</dbReference>
<dbReference type="RefSeq" id="WP_146201722.1">
    <property type="nucleotide sequence ID" value="NZ_QGDO01000004.1"/>
</dbReference>
<gene>
    <name evidence="8" type="ORF">BC781_104372</name>
</gene>
<dbReference type="Proteomes" id="UP000245535">
    <property type="component" value="Unassembled WGS sequence"/>
</dbReference>
<dbReference type="InterPro" id="IPR010998">
    <property type="entry name" value="Integrase_recombinase_N"/>
</dbReference>
<evidence type="ECO:0000259" key="7">
    <source>
        <dbReference type="PROSITE" id="PS51900"/>
    </source>
</evidence>
<dbReference type="PROSITE" id="PS51898">
    <property type="entry name" value="TYR_RECOMBINASE"/>
    <property type="match status" value="1"/>
</dbReference>
<keyword evidence="4" id="KW-0233">DNA recombination</keyword>
<dbReference type="Pfam" id="PF13102">
    <property type="entry name" value="Phage_int_SAM_5"/>
    <property type="match status" value="1"/>
</dbReference>
<evidence type="ECO:0000313" key="8">
    <source>
        <dbReference type="EMBL" id="PWJ41097.1"/>
    </source>
</evidence>
<protein>
    <submittedName>
        <fullName evidence="8">Site-specific recombinase XerD</fullName>
    </submittedName>
</protein>
<dbReference type="PROSITE" id="PS51900">
    <property type="entry name" value="CB"/>
    <property type="match status" value="1"/>
</dbReference>
<dbReference type="InterPro" id="IPR002104">
    <property type="entry name" value="Integrase_catalytic"/>
</dbReference>
<dbReference type="Pfam" id="PF00589">
    <property type="entry name" value="Phage_integrase"/>
    <property type="match status" value="1"/>
</dbReference>
<evidence type="ECO:0000256" key="4">
    <source>
        <dbReference type="ARBA" id="ARBA00023172"/>
    </source>
</evidence>
<accession>A0A315Z8A7</accession>
<dbReference type="OrthoDB" id="1493636at2"/>
<organism evidence="8 9">
    <name type="scientific">Sediminitomix flava</name>
    <dbReference type="NCBI Taxonomy" id="379075"/>
    <lineage>
        <taxon>Bacteria</taxon>
        <taxon>Pseudomonadati</taxon>
        <taxon>Bacteroidota</taxon>
        <taxon>Cytophagia</taxon>
        <taxon>Cytophagales</taxon>
        <taxon>Flammeovirgaceae</taxon>
        <taxon>Sediminitomix</taxon>
    </lineage>
</organism>